<evidence type="ECO:0000259" key="1">
    <source>
        <dbReference type="Pfam" id="PF01575"/>
    </source>
</evidence>
<dbReference type="PANTHER" id="PTHR43437">
    <property type="entry name" value="HYDROXYACYL-THIOESTER DEHYDRATASE TYPE 2, MITOCHONDRIAL-RELATED"/>
    <property type="match status" value="1"/>
</dbReference>
<name>A0ABQ4SDE0_9HYPH</name>
<dbReference type="InterPro" id="IPR002539">
    <property type="entry name" value="MaoC-like_dom"/>
</dbReference>
<feature type="domain" description="MaoC-like" evidence="1">
    <location>
        <begin position="69"/>
        <end position="130"/>
    </location>
</feature>
<accession>A0ABQ4SDE0</accession>
<reference evidence="2" key="1">
    <citation type="journal article" date="2021" name="Front. Microbiol.">
        <title>Comprehensive Comparative Genomics and Phenotyping of Methylobacterium Species.</title>
        <authorList>
            <person name="Alessa O."/>
            <person name="Ogura Y."/>
            <person name="Fujitani Y."/>
            <person name="Takami H."/>
            <person name="Hayashi T."/>
            <person name="Sahin N."/>
            <person name="Tani A."/>
        </authorList>
    </citation>
    <scope>NUCLEOTIDE SEQUENCE</scope>
    <source>
        <strain evidence="2">DSM 17168</strain>
    </source>
</reference>
<dbReference type="RefSeq" id="WP_238234717.1">
    <property type="nucleotide sequence ID" value="NZ_BPQQ01000018.1"/>
</dbReference>
<dbReference type="Proteomes" id="UP001055153">
    <property type="component" value="Unassembled WGS sequence"/>
</dbReference>
<dbReference type="PANTHER" id="PTHR43437:SF3">
    <property type="entry name" value="HYDROXYACYL-THIOESTER DEHYDRATASE TYPE 2, MITOCHONDRIAL"/>
    <property type="match status" value="1"/>
</dbReference>
<gene>
    <name evidence="2" type="primary">phaJ_2</name>
    <name evidence="2" type="ORF">GMJLKIPL_1755</name>
</gene>
<proteinExistence type="predicted"/>
<keyword evidence="3" id="KW-1185">Reference proteome</keyword>
<dbReference type="InterPro" id="IPR050965">
    <property type="entry name" value="UPF0336/Enoyl-CoA_hydratase"/>
</dbReference>
<sequence length="166" mass="16277">MPGSTDGIPAAAALAFEDLAVGQDACLTRVVDRDVAGLVAAIGGTAIGGTAIGSGAMGAMSAAAGPVAEGFGPSVAHGLVAASLVATLLGTRLPGPGAVYLSQNLQFLGPVAPGDALVARVEVVELVRARRRARLFCECAVGDRVVLEGEAWVALAARASPPPAPA</sequence>
<reference evidence="2" key="2">
    <citation type="submission" date="2021-08" db="EMBL/GenBank/DDBJ databases">
        <authorList>
            <person name="Tani A."/>
            <person name="Ola A."/>
            <person name="Ogura Y."/>
            <person name="Katsura K."/>
            <person name="Hayashi T."/>
        </authorList>
    </citation>
    <scope>NUCLEOTIDE SEQUENCE</scope>
    <source>
        <strain evidence="2">DSM 17168</strain>
    </source>
</reference>
<evidence type="ECO:0000313" key="2">
    <source>
        <dbReference type="EMBL" id="GJD99837.1"/>
    </source>
</evidence>
<dbReference type="SUPFAM" id="SSF54637">
    <property type="entry name" value="Thioesterase/thiol ester dehydrase-isomerase"/>
    <property type="match status" value="1"/>
</dbReference>
<comment type="caution">
    <text evidence="2">The sequence shown here is derived from an EMBL/GenBank/DDBJ whole genome shotgun (WGS) entry which is preliminary data.</text>
</comment>
<dbReference type="Gene3D" id="3.10.129.10">
    <property type="entry name" value="Hotdog Thioesterase"/>
    <property type="match status" value="1"/>
</dbReference>
<evidence type="ECO:0000313" key="3">
    <source>
        <dbReference type="Proteomes" id="UP001055153"/>
    </source>
</evidence>
<protein>
    <submittedName>
        <fullName evidence="2">(R)-specific enoyl-CoA hydratase</fullName>
    </submittedName>
</protein>
<dbReference type="Pfam" id="PF01575">
    <property type="entry name" value="MaoC_dehydratas"/>
    <property type="match status" value="1"/>
</dbReference>
<dbReference type="EMBL" id="BPQQ01000018">
    <property type="protein sequence ID" value="GJD99837.1"/>
    <property type="molecule type" value="Genomic_DNA"/>
</dbReference>
<dbReference type="InterPro" id="IPR029069">
    <property type="entry name" value="HotDog_dom_sf"/>
</dbReference>
<organism evidence="2 3">
    <name type="scientific">Methylobacterium isbiliense</name>
    <dbReference type="NCBI Taxonomy" id="315478"/>
    <lineage>
        <taxon>Bacteria</taxon>
        <taxon>Pseudomonadati</taxon>
        <taxon>Pseudomonadota</taxon>
        <taxon>Alphaproteobacteria</taxon>
        <taxon>Hyphomicrobiales</taxon>
        <taxon>Methylobacteriaceae</taxon>
        <taxon>Methylobacterium</taxon>
    </lineage>
</organism>